<gene>
    <name evidence="11" type="ORF">I1A42_23695</name>
</gene>
<evidence type="ECO:0000256" key="3">
    <source>
        <dbReference type="ARBA" id="ARBA00023224"/>
    </source>
</evidence>
<name>A0ABS0GM01_9VIBR</name>
<feature type="domain" description="T-SNARE coiled-coil homology" evidence="9">
    <location>
        <begin position="462"/>
        <end position="524"/>
    </location>
</feature>
<dbReference type="CDD" id="cd11386">
    <property type="entry name" value="MCP_signal"/>
    <property type="match status" value="1"/>
</dbReference>
<keyword evidence="7" id="KW-1133">Transmembrane helix</keyword>
<evidence type="ECO:0000313" key="12">
    <source>
        <dbReference type="Proteomes" id="UP000597206"/>
    </source>
</evidence>
<dbReference type="SUPFAM" id="SSF58104">
    <property type="entry name" value="Methyl-accepting chemotaxis protein (MCP) signaling domain"/>
    <property type="match status" value="1"/>
</dbReference>
<evidence type="ECO:0000259" key="10">
    <source>
        <dbReference type="PROSITE" id="PS50885"/>
    </source>
</evidence>
<dbReference type="SMART" id="SM00304">
    <property type="entry name" value="HAMP"/>
    <property type="match status" value="1"/>
</dbReference>
<feature type="domain" description="HAMP" evidence="10">
    <location>
        <begin position="218"/>
        <end position="270"/>
    </location>
</feature>
<reference evidence="11 12" key="1">
    <citation type="submission" date="2020-11" db="EMBL/GenBank/DDBJ databases">
        <title>Vibrio nitrifigilis sp. nov., a marine nitrogen-fixing bacterium isolated from the lagoon sediment of an islet inside an atoll.</title>
        <authorList>
            <person name="Wang L.-T."/>
            <person name="Shieh W.Y."/>
        </authorList>
    </citation>
    <scope>NUCLEOTIDE SEQUENCE [LARGE SCALE GENOMIC DNA]</scope>
    <source>
        <strain evidence="11 12">NFV-1</strain>
    </source>
</reference>
<keyword evidence="2" id="KW-1003">Cell membrane</keyword>
<dbReference type="InterPro" id="IPR000727">
    <property type="entry name" value="T_SNARE_dom"/>
</dbReference>
<dbReference type="RefSeq" id="WP_196125424.1">
    <property type="nucleotide sequence ID" value="NZ_JADPMR010000004.1"/>
</dbReference>
<feature type="coiled-coil region" evidence="6">
    <location>
        <begin position="423"/>
        <end position="485"/>
    </location>
</feature>
<protein>
    <submittedName>
        <fullName evidence="11">Methyl-accepting chemotaxis protein</fullName>
    </submittedName>
</protein>
<evidence type="ECO:0000256" key="4">
    <source>
        <dbReference type="ARBA" id="ARBA00029447"/>
    </source>
</evidence>
<dbReference type="Pfam" id="PF00672">
    <property type="entry name" value="HAMP"/>
    <property type="match status" value="1"/>
</dbReference>
<keyword evidence="3 5" id="KW-0807">Transducer</keyword>
<accession>A0ABS0GM01</accession>
<keyword evidence="2" id="KW-0997">Cell inner membrane</keyword>
<evidence type="ECO:0000256" key="1">
    <source>
        <dbReference type="ARBA" id="ARBA00004429"/>
    </source>
</evidence>
<feature type="domain" description="Methyl-accepting transducer" evidence="8">
    <location>
        <begin position="275"/>
        <end position="511"/>
    </location>
</feature>
<evidence type="ECO:0000259" key="8">
    <source>
        <dbReference type="PROSITE" id="PS50111"/>
    </source>
</evidence>
<dbReference type="InterPro" id="IPR004089">
    <property type="entry name" value="MCPsignal_dom"/>
</dbReference>
<dbReference type="PRINTS" id="PR00260">
    <property type="entry name" value="CHEMTRNSDUCR"/>
</dbReference>
<dbReference type="Gene3D" id="1.10.287.950">
    <property type="entry name" value="Methyl-accepting chemotaxis protein"/>
    <property type="match status" value="1"/>
</dbReference>
<evidence type="ECO:0000256" key="6">
    <source>
        <dbReference type="SAM" id="Coils"/>
    </source>
</evidence>
<dbReference type="EMBL" id="JADPMR010000004">
    <property type="protein sequence ID" value="MBF9003489.1"/>
    <property type="molecule type" value="Genomic_DNA"/>
</dbReference>
<dbReference type="PROSITE" id="PS50192">
    <property type="entry name" value="T_SNARE"/>
    <property type="match status" value="1"/>
</dbReference>
<dbReference type="PANTHER" id="PTHR32089:SF33">
    <property type="entry name" value="TOXIN COREGULATED PILUS BIOSYNTHESIS PROTEIN I"/>
    <property type="match status" value="1"/>
</dbReference>
<dbReference type="PANTHER" id="PTHR32089">
    <property type="entry name" value="METHYL-ACCEPTING CHEMOTAXIS PROTEIN MCPB"/>
    <property type="match status" value="1"/>
</dbReference>
<dbReference type="InterPro" id="IPR004090">
    <property type="entry name" value="Chemotax_Me-accpt_rcpt"/>
</dbReference>
<keyword evidence="12" id="KW-1185">Reference proteome</keyword>
<proteinExistence type="inferred from homology"/>
<sequence length="547" mass="59504">MRQLLSNLSIKLQVVIPVIITMLLLIAGITYSTSTLKSAFDETSNSTQKLIQHKEEVINIIDNTYGMRIKAIYSLFRPEDVAELKALLLSKQEKNKQELARLSDVPELHDEITQLDQAMNYYVNYSINTMIPLLHERHQQNSTSTQFDQKYDDASAAYRDAGAKMVAAINHLSKTLNTLAIADIKKNEDIHSSVINNSTIGLIVILVLAAIASWILAEIIVKPIRHLREVMRDVASGDLKVKAKVDGNNEVTALARDINGTVEQLRSTVGALVRISVDVASASTELAAVMTQSSVNSDQEKQEVEQVASAVNQLESAAQTVTDNAHHADQAAQDAKQLATNSLTMFATSSRANDKMVSQLGHAADVVSSLKAQSEKIGQVIEVIQGISEQTNLLALNAAIEAARAGESGRGFAVVADEVRMLAARTQESTKEIQAIIEELQSQSGSANDQVLSSLETLHENQSLAEQLSQALNNINQSITQLSEMNTQVASASEEQNQVTSDINKNLANIYELVSQNVTGITQSAAASQELSNLAETQKQELGYFKV</sequence>
<dbReference type="Pfam" id="PF00015">
    <property type="entry name" value="MCPsignal"/>
    <property type="match status" value="1"/>
</dbReference>
<dbReference type="InterPro" id="IPR003660">
    <property type="entry name" value="HAMP_dom"/>
</dbReference>
<dbReference type="Proteomes" id="UP000597206">
    <property type="component" value="Unassembled WGS sequence"/>
</dbReference>
<dbReference type="SMART" id="SM00283">
    <property type="entry name" value="MA"/>
    <property type="match status" value="1"/>
</dbReference>
<dbReference type="PROSITE" id="PS50111">
    <property type="entry name" value="CHEMOTAXIS_TRANSDUC_2"/>
    <property type="match status" value="1"/>
</dbReference>
<evidence type="ECO:0000259" key="9">
    <source>
        <dbReference type="PROSITE" id="PS50192"/>
    </source>
</evidence>
<comment type="similarity">
    <text evidence="4">Belongs to the methyl-accepting chemotaxis (MCP) protein family.</text>
</comment>
<comment type="caution">
    <text evidence="11">The sequence shown here is derived from an EMBL/GenBank/DDBJ whole genome shotgun (WGS) entry which is preliminary data.</text>
</comment>
<organism evidence="11 12">
    <name type="scientific">Vibrio nitrifigilis</name>
    <dbReference type="NCBI Taxonomy" id="2789781"/>
    <lineage>
        <taxon>Bacteria</taxon>
        <taxon>Pseudomonadati</taxon>
        <taxon>Pseudomonadota</taxon>
        <taxon>Gammaproteobacteria</taxon>
        <taxon>Vibrionales</taxon>
        <taxon>Vibrionaceae</taxon>
        <taxon>Vibrio</taxon>
    </lineage>
</organism>
<comment type="subcellular location">
    <subcellularLocation>
        <location evidence="1">Cell inner membrane</location>
        <topology evidence="1">Multi-pass membrane protein</topology>
    </subcellularLocation>
</comment>
<evidence type="ECO:0000256" key="7">
    <source>
        <dbReference type="SAM" id="Phobius"/>
    </source>
</evidence>
<dbReference type="PROSITE" id="PS50885">
    <property type="entry name" value="HAMP"/>
    <property type="match status" value="1"/>
</dbReference>
<feature type="transmembrane region" description="Helical" evidence="7">
    <location>
        <begin position="12"/>
        <end position="31"/>
    </location>
</feature>
<evidence type="ECO:0000313" key="11">
    <source>
        <dbReference type="EMBL" id="MBF9003489.1"/>
    </source>
</evidence>
<evidence type="ECO:0000256" key="2">
    <source>
        <dbReference type="ARBA" id="ARBA00022519"/>
    </source>
</evidence>
<keyword evidence="7" id="KW-0472">Membrane</keyword>
<keyword evidence="6" id="KW-0175">Coiled coil</keyword>
<dbReference type="CDD" id="cd06225">
    <property type="entry name" value="HAMP"/>
    <property type="match status" value="1"/>
</dbReference>
<keyword evidence="7" id="KW-0812">Transmembrane</keyword>
<feature type="transmembrane region" description="Helical" evidence="7">
    <location>
        <begin position="200"/>
        <end position="221"/>
    </location>
</feature>
<evidence type="ECO:0000256" key="5">
    <source>
        <dbReference type="PROSITE-ProRule" id="PRU00284"/>
    </source>
</evidence>